<feature type="compositionally biased region" description="Basic and acidic residues" evidence="1">
    <location>
        <begin position="18"/>
        <end position="29"/>
    </location>
</feature>
<proteinExistence type="predicted"/>
<sequence length="42" mass="4751">MSENIYLLRQNTPLSATGDRRQATGDRRQATGSNPQLYLGYH</sequence>
<feature type="compositionally biased region" description="Polar residues" evidence="1">
    <location>
        <begin position="1"/>
        <end position="15"/>
    </location>
</feature>
<name>A0A806JZA1_9BACT</name>
<dbReference type="AlphaFoldDB" id="A0A806JZA1"/>
<organism evidence="2">
    <name type="scientific">uncultured bacterium contig00008</name>
    <dbReference type="NCBI Taxonomy" id="1181500"/>
    <lineage>
        <taxon>Bacteria</taxon>
        <taxon>environmental samples</taxon>
    </lineage>
</organism>
<protein>
    <submittedName>
        <fullName evidence="2">Uncharacterized protein</fullName>
    </submittedName>
</protein>
<dbReference type="EMBL" id="JQ844180">
    <property type="protein sequence ID" value="AGS52032.1"/>
    <property type="molecule type" value="Genomic_DNA"/>
</dbReference>
<feature type="region of interest" description="Disordered" evidence="1">
    <location>
        <begin position="1"/>
        <end position="42"/>
    </location>
</feature>
<evidence type="ECO:0000313" key="2">
    <source>
        <dbReference type="EMBL" id="AGS52032.1"/>
    </source>
</evidence>
<accession>A0A806JZA1</accession>
<evidence type="ECO:0000256" key="1">
    <source>
        <dbReference type="SAM" id="MobiDB-lite"/>
    </source>
</evidence>
<reference evidence="2" key="1">
    <citation type="submission" date="2012-03" db="EMBL/GenBank/DDBJ databases">
        <title>Functional metagenomics reveals considerable lignocellulase gene clusters in the gut microbiome of a wood-feeding higher termite.</title>
        <authorList>
            <person name="Liu N."/>
        </authorList>
    </citation>
    <scope>NUCLEOTIDE SEQUENCE</scope>
</reference>